<comment type="caution">
    <text evidence="3">The sequence shown here is derived from an EMBL/GenBank/DDBJ whole genome shotgun (WGS) entry which is preliminary data.</text>
</comment>
<dbReference type="PANTHER" id="PTHR12049">
    <property type="entry name" value="PROTEIN ARGININE METHYLTRANSFERASE NDUFAF7, MITOCHONDRIAL"/>
    <property type="match status" value="1"/>
</dbReference>
<dbReference type="EMBL" id="MRCB01000019">
    <property type="protein sequence ID" value="OKH21581.1"/>
    <property type="molecule type" value="Genomic_DNA"/>
</dbReference>
<organism evidence="3 4">
    <name type="scientific">Hydrococcus rivularis NIES-593</name>
    <dbReference type="NCBI Taxonomy" id="1921803"/>
    <lineage>
        <taxon>Bacteria</taxon>
        <taxon>Bacillati</taxon>
        <taxon>Cyanobacteriota</taxon>
        <taxon>Cyanophyceae</taxon>
        <taxon>Pleurocapsales</taxon>
        <taxon>Hydrococcaceae</taxon>
        <taxon>Hydrococcus</taxon>
    </lineage>
</organism>
<keyword evidence="4" id="KW-1185">Reference proteome</keyword>
<dbReference type="Gene3D" id="3.40.50.12710">
    <property type="match status" value="1"/>
</dbReference>
<dbReference type="RefSeq" id="WP_073600408.1">
    <property type="nucleotide sequence ID" value="NZ_MRCB01000019.1"/>
</dbReference>
<dbReference type="Pfam" id="PF02636">
    <property type="entry name" value="Methyltransf_28"/>
    <property type="match status" value="1"/>
</dbReference>
<name>A0A1U7HDG1_9CYAN</name>
<sequence>MLTHSNSQVLLDLLLDRLSTSSQQRLTFADYMDLVLYHPQYGYYSSGTVEIGASGDFFTSSSLGGDFGELLAKQLAEMWEILGCPNPFLLVELGAGSGLLASDILSELQQNYLDCFKVIEYIIIEQAKGLIARQQNLLKPWRDRGLKLFWKSWQEIPEDSIVGCIFSNELVDALPFHQIAIAQGHLKEVYVTHSQGRLIETIDEISTPKLREYFNLVGVDLPSDSYPEGYRTEVNLAALDWLKTVSDKLKRGYLLTIDYGYSARRYYNPQRYRGTLQCYYQHRRHDDPYINIGYQDITAHVDFSALERQGQLCGLSKIGFTQQGMFLMALGLGDRLRELSSGKYNVEQIIKRRDALHQLIDPAGLGGFGVLIQEKGLTEQERARPLKGLMQPE</sequence>
<accession>A0A1U7HDG1</accession>
<dbReference type="STRING" id="1921803.NIES593_15300"/>
<evidence type="ECO:0000313" key="4">
    <source>
        <dbReference type="Proteomes" id="UP000186868"/>
    </source>
</evidence>
<dbReference type="AlphaFoldDB" id="A0A1U7HDG1"/>
<dbReference type="OrthoDB" id="9794208at2"/>
<dbReference type="GO" id="GO:0032259">
    <property type="term" value="P:methylation"/>
    <property type="evidence" value="ECO:0007669"/>
    <property type="project" value="UniProtKB-KW"/>
</dbReference>
<proteinExistence type="predicted"/>
<dbReference type="SUPFAM" id="SSF53335">
    <property type="entry name" value="S-adenosyl-L-methionine-dependent methyltransferases"/>
    <property type="match status" value="1"/>
</dbReference>
<dbReference type="InterPro" id="IPR029063">
    <property type="entry name" value="SAM-dependent_MTases_sf"/>
</dbReference>
<dbReference type="GO" id="GO:0035243">
    <property type="term" value="F:protein-arginine omega-N symmetric methyltransferase activity"/>
    <property type="evidence" value="ECO:0007669"/>
    <property type="project" value="TreeGrafter"/>
</dbReference>
<evidence type="ECO:0000313" key="3">
    <source>
        <dbReference type="EMBL" id="OKH21581.1"/>
    </source>
</evidence>
<keyword evidence="1" id="KW-0489">Methyltransferase</keyword>
<dbReference type="InterPro" id="IPR038375">
    <property type="entry name" value="NDUFAF7_sf"/>
</dbReference>
<evidence type="ECO:0008006" key="5">
    <source>
        <dbReference type="Google" id="ProtNLM"/>
    </source>
</evidence>
<reference evidence="3 4" key="1">
    <citation type="submission" date="2016-11" db="EMBL/GenBank/DDBJ databases">
        <title>Draft Genome Sequences of Nine Cyanobacterial Strains from Diverse Habitats.</title>
        <authorList>
            <person name="Zhu T."/>
            <person name="Hou S."/>
            <person name="Lu X."/>
            <person name="Hess W.R."/>
        </authorList>
    </citation>
    <scope>NUCLEOTIDE SEQUENCE [LARGE SCALE GENOMIC DNA]</scope>
    <source>
        <strain evidence="3 4">NIES-593</strain>
    </source>
</reference>
<gene>
    <name evidence="3" type="ORF">NIES593_15300</name>
</gene>
<keyword evidence="2" id="KW-0808">Transferase</keyword>
<protein>
    <recommendedName>
        <fullName evidence="5">SAM-dependent methyltransferase</fullName>
    </recommendedName>
</protein>
<dbReference type="PANTHER" id="PTHR12049:SF7">
    <property type="entry name" value="PROTEIN ARGININE METHYLTRANSFERASE NDUFAF7, MITOCHONDRIAL"/>
    <property type="match status" value="1"/>
</dbReference>
<evidence type="ECO:0000256" key="2">
    <source>
        <dbReference type="ARBA" id="ARBA00022679"/>
    </source>
</evidence>
<evidence type="ECO:0000256" key="1">
    <source>
        <dbReference type="ARBA" id="ARBA00022603"/>
    </source>
</evidence>
<dbReference type="Proteomes" id="UP000186868">
    <property type="component" value="Unassembled WGS sequence"/>
</dbReference>
<dbReference type="InterPro" id="IPR003788">
    <property type="entry name" value="NDUFAF7"/>
</dbReference>